<keyword evidence="1" id="KW-0732">Signal</keyword>
<evidence type="ECO:0000313" key="3">
    <source>
        <dbReference type="Proteomes" id="UP000198432"/>
    </source>
</evidence>
<organism evidence="2 3">
    <name type="scientific">Pontibacter ummariensis</name>
    <dbReference type="NCBI Taxonomy" id="1610492"/>
    <lineage>
        <taxon>Bacteria</taxon>
        <taxon>Pseudomonadati</taxon>
        <taxon>Bacteroidota</taxon>
        <taxon>Cytophagia</taxon>
        <taxon>Cytophagales</taxon>
        <taxon>Hymenobacteraceae</taxon>
        <taxon>Pontibacter</taxon>
    </lineage>
</organism>
<proteinExistence type="predicted"/>
<feature type="signal peptide" evidence="1">
    <location>
        <begin position="1"/>
        <end position="19"/>
    </location>
</feature>
<protein>
    <submittedName>
        <fullName evidence="2">CarboxypepD_reg-like domain-containing protein</fullName>
    </submittedName>
</protein>
<evidence type="ECO:0000313" key="2">
    <source>
        <dbReference type="EMBL" id="SNS93703.1"/>
    </source>
</evidence>
<feature type="chain" id="PRO_5012263671" evidence="1">
    <location>
        <begin position="20"/>
        <end position="401"/>
    </location>
</feature>
<dbReference type="InterPro" id="IPR008969">
    <property type="entry name" value="CarboxyPept-like_regulatory"/>
</dbReference>
<dbReference type="SUPFAM" id="SSF49464">
    <property type="entry name" value="Carboxypeptidase regulatory domain-like"/>
    <property type="match status" value="1"/>
</dbReference>
<keyword evidence="3" id="KW-1185">Reference proteome</keyword>
<dbReference type="AlphaFoldDB" id="A0A239IKX5"/>
<reference evidence="3" key="1">
    <citation type="submission" date="2017-06" db="EMBL/GenBank/DDBJ databases">
        <authorList>
            <person name="Varghese N."/>
            <person name="Submissions S."/>
        </authorList>
    </citation>
    <scope>NUCLEOTIDE SEQUENCE [LARGE SCALE GENOMIC DNA]</scope>
    <source>
        <strain evidence="3">NKM1</strain>
    </source>
</reference>
<dbReference type="OrthoDB" id="1223654at2"/>
<dbReference type="Gene3D" id="2.60.40.1120">
    <property type="entry name" value="Carboxypeptidase-like, regulatory domain"/>
    <property type="match status" value="1"/>
</dbReference>
<dbReference type="RefSeq" id="WP_089320527.1">
    <property type="nucleotide sequence ID" value="NZ_FZOQ01000017.1"/>
</dbReference>
<dbReference type="Pfam" id="PF13715">
    <property type="entry name" value="CarbopepD_reg_2"/>
    <property type="match status" value="1"/>
</dbReference>
<gene>
    <name evidence="2" type="ORF">SAMN06296052_11782</name>
</gene>
<evidence type="ECO:0000256" key="1">
    <source>
        <dbReference type="SAM" id="SignalP"/>
    </source>
</evidence>
<accession>A0A239IKX5</accession>
<dbReference type="Proteomes" id="UP000198432">
    <property type="component" value="Unassembled WGS sequence"/>
</dbReference>
<sequence length="401" mass="45823">MKKALLLLTWLLLSLPVLAQYKLKGRVVEDKTNEPLEAVSVFINTTTKGTLTNKKGEFSLNLPAGRYDVVVSYLGYEPIVYQVNTEQLPPSFLFKLTKKAFALKEVQVEAARDEQWYVNLEVFKENFIGMSAVARQCKLLNPEVLTIMFDPQAGLLEVKAKDVLKIENPALGYTISYLLQEFKLYTHDGYTAYLGYPSFKPMAGGKGKQRRWNKQRRQAYRGSVMHFVRALRQRQLEEQGFNLRRLYRVPNPSRPSDEEIAAARAKAKASAVSGAVLKLDDTTSSVLSRASLPKLIARLDTNRVPYPAYLQEKEGQLILKFDDFFQVVYTGEMEEEAYVRQENMFRTREPGYQTSVVSLTTNQVVLDENGSFYEPLGLLFEGYWGWEKLGDMLPLDYQPEN</sequence>
<dbReference type="EMBL" id="FZOQ01000017">
    <property type="protein sequence ID" value="SNS93703.1"/>
    <property type="molecule type" value="Genomic_DNA"/>
</dbReference>
<name>A0A239IKX5_9BACT</name>